<accession>A0A6A0AGJ1</accession>
<feature type="non-terminal residue" evidence="1">
    <location>
        <position position="1"/>
    </location>
</feature>
<feature type="non-terminal residue" evidence="1">
    <location>
        <position position="64"/>
    </location>
</feature>
<sequence>MVYERLGALYKDYRGWSAASFCFEAARTWQLLVCGLLVGLQQGTGLQPGSPGAVAAIAVMLGAK</sequence>
<organism evidence="1 2">
    <name type="scientific">Haematococcus lacustris</name>
    <name type="common">Green alga</name>
    <name type="synonym">Haematococcus pluvialis</name>
    <dbReference type="NCBI Taxonomy" id="44745"/>
    <lineage>
        <taxon>Eukaryota</taxon>
        <taxon>Viridiplantae</taxon>
        <taxon>Chlorophyta</taxon>
        <taxon>core chlorophytes</taxon>
        <taxon>Chlorophyceae</taxon>
        <taxon>CS clade</taxon>
        <taxon>Chlamydomonadales</taxon>
        <taxon>Haematococcaceae</taxon>
        <taxon>Haematococcus</taxon>
    </lineage>
</organism>
<reference evidence="1 2" key="1">
    <citation type="submission" date="2020-02" db="EMBL/GenBank/DDBJ databases">
        <title>Draft genome sequence of Haematococcus lacustris strain NIES-144.</title>
        <authorList>
            <person name="Morimoto D."/>
            <person name="Nakagawa S."/>
            <person name="Yoshida T."/>
            <person name="Sawayama S."/>
        </authorList>
    </citation>
    <scope>NUCLEOTIDE SEQUENCE [LARGE SCALE GENOMIC DNA]</scope>
    <source>
        <strain evidence="1 2">NIES-144</strain>
    </source>
</reference>
<gene>
    <name evidence="1" type="ORF">HaLaN_31226</name>
</gene>
<dbReference type="Proteomes" id="UP000485058">
    <property type="component" value="Unassembled WGS sequence"/>
</dbReference>
<proteinExistence type="predicted"/>
<evidence type="ECO:0000313" key="1">
    <source>
        <dbReference type="EMBL" id="GFH32069.1"/>
    </source>
</evidence>
<dbReference type="EMBL" id="BLLF01006221">
    <property type="protein sequence ID" value="GFH32069.1"/>
    <property type="molecule type" value="Genomic_DNA"/>
</dbReference>
<name>A0A6A0AGJ1_HAELA</name>
<dbReference type="AlphaFoldDB" id="A0A6A0AGJ1"/>
<protein>
    <submittedName>
        <fullName evidence="1">Uncharacterized protein</fullName>
    </submittedName>
</protein>
<keyword evidence="2" id="KW-1185">Reference proteome</keyword>
<comment type="caution">
    <text evidence="1">The sequence shown here is derived from an EMBL/GenBank/DDBJ whole genome shotgun (WGS) entry which is preliminary data.</text>
</comment>
<evidence type="ECO:0000313" key="2">
    <source>
        <dbReference type="Proteomes" id="UP000485058"/>
    </source>
</evidence>